<evidence type="ECO:0000256" key="8">
    <source>
        <dbReference type="PIRSR" id="PIRSR000077-1"/>
    </source>
</evidence>
<dbReference type="PRINTS" id="PR00421">
    <property type="entry name" value="THIOREDOXIN"/>
</dbReference>
<dbReference type="PROSITE" id="PS00194">
    <property type="entry name" value="THIOREDOXIN_1"/>
    <property type="match status" value="1"/>
</dbReference>
<dbReference type="InterPro" id="IPR013766">
    <property type="entry name" value="Thioredoxin_domain"/>
</dbReference>
<evidence type="ECO:0000256" key="9">
    <source>
        <dbReference type="PIRSR" id="PIRSR000077-4"/>
    </source>
</evidence>
<evidence type="ECO:0000256" key="2">
    <source>
        <dbReference type="ARBA" id="ARBA00022448"/>
    </source>
</evidence>
<dbReference type="PROSITE" id="PS51352">
    <property type="entry name" value="THIOREDOXIN_2"/>
    <property type="match status" value="1"/>
</dbReference>
<feature type="disulfide bond" description="Redox-active" evidence="9">
    <location>
        <begin position="31"/>
        <end position="34"/>
    </location>
</feature>
<evidence type="ECO:0000313" key="11">
    <source>
        <dbReference type="EMBL" id="KKU61136.1"/>
    </source>
</evidence>
<dbReference type="GO" id="GO:0015035">
    <property type="term" value="F:protein-disulfide reductase activity"/>
    <property type="evidence" value="ECO:0007669"/>
    <property type="project" value="UniProtKB-UniRule"/>
</dbReference>
<feature type="site" description="Deprotonates C-terminal active site Cys" evidence="8">
    <location>
        <position position="25"/>
    </location>
</feature>
<comment type="similarity">
    <text evidence="1 7">Belongs to the thioredoxin family.</text>
</comment>
<evidence type="ECO:0000256" key="6">
    <source>
        <dbReference type="NCBIfam" id="TIGR01068"/>
    </source>
</evidence>
<evidence type="ECO:0000256" key="4">
    <source>
        <dbReference type="ARBA" id="ARBA00023157"/>
    </source>
</evidence>
<dbReference type="PIRSF" id="PIRSF000077">
    <property type="entry name" value="Thioredoxin"/>
    <property type="match status" value="1"/>
</dbReference>
<reference evidence="11 12" key="1">
    <citation type="journal article" date="2015" name="Nature">
        <title>rRNA introns, odd ribosomes, and small enigmatic genomes across a large radiation of phyla.</title>
        <authorList>
            <person name="Brown C.T."/>
            <person name="Hug L.A."/>
            <person name="Thomas B.C."/>
            <person name="Sharon I."/>
            <person name="Castelle C.J."/>
            <person name="Singh A."/>
            <person name="Wilkins M.J."/>
            <person name="Williams K.H."/>
            <person name="Banfield J.F."/>
        </authorList>
    </citation>
    <scope>NUCLEOTIDE SEQUENCE [LARGE SCALE GENOMIC DNA]</scope>
</reference>
<sequence>MPAGHFTDQDFEDKVLKQKGVFFVDFYADWCGPCKISGPIIDKLADEYQGKLTFGKVNVDENQATSQKYGVMSIPTVVVLKDGQEVDRMIGFAGEEGYVKMIKKALGE</sequence>
<keyword evidence="3" id="KW-0249">Electron transport</keyword>
<evidence type="ECO:0000256" key="3">
    <source>
        <dbReference type="ARBA" id="ARBA00022982"/>
    </source>
</evidence>
<organism evidence="11 12">
    <name type="scientific">Candidatus Beckwithbacteria bacterium GW2011_GWB1_47_15</name>
    <dbReference type="NCBI Taxonomy" id="1618371"/>
    <lineage>
        <taxon>Bacteria</taxon>
        <taxon>Candidatus Beckwithiibacteriota</taxon>
    </lineage>
</organism>
<proteinExistence type="inferred from homology"/>
<keyword evidence="2" id="KW-0813">Transport</keyword>
<dbReference type="Pfam" id="PF00085">
    <property type="entry name" value="Thioredoxin"/>
    <property type="match status" value="1"/>
</dbReference>
<dbReference type="GO" id="GO:0005737">
    <property type="term" value="C:cytoplasm"/>
    <property type="evidence" value="ECO:0007669"/>
    <property type="project" value="TreeGrafter"/>
</dbReference>
<comment type="caution">
    <text evidence="11">The sequence shown here is derived from an EMBL/GenBank/DDBJ whole genome shotgun (WGS) entry which is preliminary data.</text>
</comment>
<feature type="domain" description="Thioredoxin" evidence="10">
    <location>
        <begin position="1"/>
        <end position="107"/>
    </location>
</feature>
<keyword evidence="5 9" id="KW-0676">Redox-active center</keyword>
<dbReference type="InterPro" id="IPR036249">
    <property type="entry name" value="Thioredoxin-like_sf"/>
</dbReference>
<dbReference type="EMBL" id="LCNT01000004">
    <property type="protein sequence ID" value="KKU61136.1"/>
    <property type="molecule type" value="Genomic_DNA"/>
</dbReference>
<protein>
    <recommendedName>
        <fullName evidence="6 7">Thioredoxin</fullName>
    </recommendedName>
</protein>
<dbReference type="SUPFAM" id="SSF52833">
    <property type="entry name" value="Thioredoxin-like"/>
    <property type="match status" value="1"/>
</dbReference>
<name>A0A0G1RVM5_9BACT</name>
<evidence type="ECO:0000256" key="5">
    <source>
        <dbReference type="ARBA" id="ARBA00023284"/>
    </source>
</evidence>
<feature type="active site" description="Nucleophile" evidence="8">
    <location>
        <position position="31"/>
    </location>
</feature>
<feature type="site" description="Contributes to redox potential value" evidence="8">
    <location>
        <position position="33"/>
    </location>
</feature>
<evidence type="ECO:0000313" key="12">
    <source>
        <dbReference type="Proteomes" id="UP000033860"/>
    </source>
</evidence>
<feature type="active site" description="Nucleophile" evidence="8">
    <location>
        <position position="34"/>
    </location>
</feature>
<dbReference type="Proteomes" id="UP000033860">
    <property type="component" value="Unassembled WGS sequence"/>
</dbReference>
<dbReference type="FunFam" id="3.40.30.10:FF:000001">
    <property type="entry name" value="Thioredoxin"/>
    <property type="match status" value="1"/>
</dbReference>
<dbReference type="InterPro" id="IPR017937">
    <property type="entry name" value="Thioredoxin_CS"/>
</dbReference>
<dbReference type="PATRIC" id="fig|1618371.3.peg.641"/>
<dbReference type="InterPro" id="IPR005746">
    <property type="entry name" value="Thioredoxin"/>
</dbReference>
<feature type="site" description="Contributes to redox potential value" evidence="8">
    <location>
        <position position="32"/>
    </location>
</feature>
<gene>
    <name evidence="11" type="ORF">UX85_C0004G0058</name>
</gene>
<evidence type="ECO:0000256" key="1">
    <source>
        <dbReference type="ARBA" id="ARBA00008987"/>
    </source>
</evidence>
<keyword evidence="4 9" id="KW-1015">Disulfide bond</keyword>
<accession>A0A0G1RVM5</accession>
<dbReference type="AlphaFoldDB" id="A0A0G1RVM5"/>
<evidence type="ECO:0000259" key="10">
    <source>
        <dbReference type="PROSITE" id="PS51352"/>
    </source>
</evidence>
<dbReference type="Gene3D" id="3.40.30.10">
    <property type="entry name" value="Glutaredoxin"/>
    <property type="match status" value="1"/>
</dbReference>
<dbReference type="PANTHER" id="PTHR45663">
    <property type="entry name" value="GEO12009P1"/>
    <property type="match status" value="1"/>
</dbReference>
<dbReference type="PANTHER" id="PTHR45663:SF11">
    <property type="entry name" value="GEO12009P1"/>
    <property type="match status" value="1"/>
</dbReference>
<dbReference type="CDD" id="cd02947">
    <property type="entry name" value="TRX_family"/>
    <property type="match status" value="1"/>
</dbReference>
<evidence type="ECO:0000256" key="7">
    <source>
        <dbReference type="PIRNR" id="PIRNR000077"/>
    </source>
</evidence>
<dbReference type="NCBIfam" id="TIGR01068">
    <property type="entry name" value="thioredoxin"/>
    <property type="match status" value="1"/>
</dbReference>